<keyword evidence="11 14" id="KW-0411">Iron-sulfur</keyword>
<dbReference type="InterPro" id="IPR017721">
    <property type="entry name" value="IorA"/>
</dbReference>
<dbReference type="PANTHER" id="PTHR43710">
    <property type="entry name" value="2-HYDROXYACYL-COA LYASE"/>
    <property type="match status" value="1"/>
</dbReference>
<evidence type="ECO:0000256" key="10">
    <source>
        <dbReference type="ARBA" id="ARBA00023004"/>
    </source>
</evidence>
<comment type="subunit">
    <text evidence="2">Heterodimer of the IorA and IorB subunits.</text>
</comment>
<evidence type="ECO:0000256" key="13">
    <source>
        <dbReference type="ARBA" id="ARBA00048332"/>
    </source>
</evidence>
<comment type="catalytic activity">
    <reaction evidence="13 14">
        <text>indole-3-pyruvate + 2 oxidized [2Fe-2S]-[ferredoxin] + CoA = (indol-3-yl)acetyl-CoA + 2 reduced [2Fe-2S]-[ferredoxin] + CO2 + H(+)</text>
        <dbReference type="Rhea" id="RHEA:12645"/>
        <dbReference type="Rhea" id="RHEA-COMP:10000"/>
        <dbReference type="Rhea" id="RHEA-COMP:10001"/>
        <dbReference type="ChEBI" id="CHEBI:15378"/>
        <dbReference type="ChEBI" id="CHEBI:16526"/>
        <dbReference type="ChEBI" id="CHEBI:17640"/>
        <dbReference type="ChEBI" id="CHEBI:33737"/>
        <dbReference type="ChEBI" id="CHEBI:33738"/>
        <dbReference type="ChEBI" id="CHEBI:57271"/>
        <dbReference type="ChEBI" id="CHEBI:57287"/>
        <dbReference type="EC" id="1.2.7.8"/>
    </reaction>
</comment>
<dbReference type="CDD" id="cd07034">
    <property type="entry name" value="TPP_PYR_PFOR_IOR-alpha_like"/>
    <property type="match status" value="1"/>
</dbReference>
<evidence type="ECO:0000256" key="8">
    <source>
        <dbReference type="ARBA" id="ARBA00022982"/>
    </source>
</evidence>
<evidence type="ECO:0000259" key="15">
    <source>
        <dbReference type="Pfam" id="PF01855"/>
    </source>
</evidence>
<keyword evidence="10 14" id="KW-0408">Iron</keyword>
<name>A0ABM7XCF0_9BACT</name>
<dbReference type="InterPro" id="IPR045025">
    <property type="entry name" value="HACL1-like"/>
</dbReference>
<protein>
    <recommendedName>
        <fullName evidence="4 14">Indolepyruvate oxidoreductase subunit IorA</fullName>
        <shortName evidence="14">IOR</shortName>
        <ecNumber evidence="3 14">1.2.7.8</ecNumber>
    </recommendedName>
    <alternativeName>
        <fullName evidence="12 14">Indolepyruvate ferredoxin oxidoreductase subunit alpha</fullName>
    </alternativeName>
</protein>
<dbReference type="InterPro" id="IPR029061">
    <property type="entry name" value="THDP-binding"/>
</dbReference>
<dbReference type="SUPFAM" id="SSF52922">
    <property type="entry name" value="TK C-terminal domain-like"/>
    <property type="match status" value="1"/>
</dbReference>
<evidence type="ECO:0000256" key="12">
    <source>
        <dbReference type="ARBA" id="ARBA00030514"/>
    </source>
</evidence>
<dbReference type="Gene3D" id="3.40.50.970">
    <property type="match status" value="2"/>
</dbReference>
<keyword evidence="18" id="KW-1185">Reference proteome</keyword>
<evidence type="ECO:0000256" key="7">
    <source>
        <dbReference type="ARBA" id="ARBA00022723"/>
    </source>
</evidence>
<reference evidence="18" key="1">
    <citation type="journal article" date="2022" name="Int. J. Syst. Evol. Microbiol.">
        <title>Anaeromyxobacter oryzae sp. nov., Anaeromyxobacter diazotrophicus sp. nov. and Anaeromyxobacter paludicola sp. nov., isolated from paddy soils.</title>
        <authorList>
            <person name="Itoh H."/>
            <person name="Xu Z."/>
            <person name="Mise K."/>
            <person name="Masuda Y."/>
            <person name="Ushijima N."/>
            <person name="Hayakawa C."/>
            <person name="Shiratori Y."/>
            <person name="Senoo K."/>
        </authorList>
    </citation>
    <scope>NUCLEOTIDE SEQUENCE [LARGE SCALE GENOMIC DNA]</scope>
    <source>
        <strain evidence="18">Red630</strain>
    </source>
</reference>
<keyword evidence="8 14" id="KW-0249">Electron transport</keyword>
<comment type="function">
    <text evidence="1 14">Catalyzes the ferredoxin-dependent oxidative decarboxylation of arylpyruvates.</text>
</comment>
<evidence type="ECO:0000313" key="18">
    <source>
        <dbReference type="Proteomes" id="UP001162734"/>
    </source>
</evidence>
<dbReference type="InterPro" id="IPR011766">
    <property type="entry name" value="TPP_enzyme_TPP-bd"/>
</dbReference>
<evidence type="ECO:0000256" key="11">
    <source>
        <dbReference type="ARBA" id="ARBA00023014"/>
    </source>
</evidence>
<evidence type="ECO:0000256" key="4">
    <source>
        <dbReference type="ARBA" id="ARBA00017710"/>
    </source>
</evidence>
<dbReference type="PANTHER" id="PTHR43710:SF5">
    <property type="entry name" value="INDOLEPYRUVATE FERREDOXIN OXIDOREDUCTASE ALPHA SUBUNIT"/>
    <property type="match status" value="1"/>
</dbReference>
<proteinExistence type="predicted"/>
<evidence type="ECO:0000259" key="16">
    <source>
        <dbReference type="Pfam" id="PF02775"/>
    </source>
</evidence>
<keyword evidence="7 14" id="KW-0479">Metal-binding</keyword>
<keyword evidence="9 14" id="KW-0560">Oxidoreductase</keyword>
<dbReference type="InterPro" id="IPR009014">
    <property type="entry name" value="Transketo_C/PFOR_II"/>
</dbReference>
<evidence type="ECO:0000256" key="5">
    <source>
        <dbReference type="ARBA" id="ARBA00022448"/>
    </source>
</evidence>
<dbReference type="EMBL" id="AP025592">
    <property type="protein sequence ID" value="BDG09519.1"/>
    <property type="molecule type" value="Genomic_DNA"/>
</dbReference>
<dbReference type="CDD" id="cd02008">
    <property type="entry name" value="TPP_IOR_alpha"/>
    <property type="match status" value="1"/>
</dbReference>
<feature type="domain" description="Thiamine pyrophosphate enzyme TPP-binding" evidence="16">
    <location>
        <begin position="361"/>
        <end position="508"/>
    </location>
</feature>
<feature type="domain" description="Pyruvate flavodoxin/ferredoxin oxidoreductase pyrimidine binding" evidence="15">
    <location>
        <begin position="18"/>
        <end position="170"/>
    </location>
</feature>
<evidence type="ECO:0000313" key="17">
    <source>
        <dbReference type="EMBL" id="BDG09519.1"/>
    </source>
</evidence>
<dbReference type="InterPro" id="IPR002880">
    <property type="entry name" value="Pyrv_Fd/Flavodoxin_OxRdtase_N"/>
</dbReference>
<evidence type="ECO:0000256" key="2">
    <source>
        <dbReference type="ARBA" id="ARBA00011238"/>
    </source>
</evidence>
<comment type="cofactor">
    <cofactor evidence="14">
        <name>[4Fe-4S] cluster</name>
        <dbReference type="ChEBI" id="CHEBI:49883"/>
    </cofactor>
    <text evidence="14">Binds 2 [4Fe-4S] clusters. In this family the first cluster has a non-standard and varying [4Fe-4S] binding motif CX(2)CX(2)CX(4-5)CP.</text>
</comment>
<dbReference type="Pfam" id="PF02775">
    <property type="entry name" value="TPP_enzyme_C"/>
    <property type="match status" value="1"/>
</dbReference>
<keyword evidence="5 14" id="KW-0813">Transport</keyword>
<dbReference type="Proteomes" id="UP001162734">
    <property type="component" value="Chromosome"/>
</dbReference>
<dbReference type="Pfam" id="PF01855">
    <property type="entry name" value="POR_N"/>
    <property type="match status" value="1"/>
</dbReference>
<keyword evidence="6 14" id="KW-0004">4Fe-4S</keyword>
<dbReference type="PIRSF" id="PIRSF006439">
    <property type="entry name" value="Indolepyruvate_ferr_oxidored"/>
    <property type="match status" value="1"/>
</dbReference>
<evidence type="ECO:0000256" key="3">
    <source>
        <dbReference type="ARBA" id="ARBA00012812"/>
    </source>
</evidence>
<organism evidence="17 18">
    <name type="scientific">Anaeromyxobacter paludicola</name>
    <dbReference type="NCBI Taxonomy" id="2918171"/>
    <lineage>
        <taxon>Bacteria</taxon>
        <taxon>Pseudomonadati</taxon>
        <taxon>Myxococcota</taxon>
        <taxon>Myxococcia</taxon>
        <taxon>Myxococcales</taxon>
        <taxon>Cystobacterineae</taxon>
        <taxon>Anaeromyxobacteraceae</taxon>
        <taxon>Anaeromyxobacter</taxon>
    </lineage>
</organism>
<sequence>MSLPERTLASGDEAVALAALDAGVALGTGYPGTPSTEILEAFDAAGGKAQWAPNEKVALEVGLGVAYAGARTLVTMKHVGLNVAADPLFTAAYTGVDGALVVVSADDPGMASSQNEQDNRRYAVAAGLPALEPSDSQEAYDLTLAAIELSERFKLPVLLRMTTRVCHGKSILQRRPAVPAPRPERFRRDIAGRVMIPAYARPAHRRLREKLAALADWAESAPLTRVDRGDPRLGVITAGVSYLHVREAAPDASVLKLGMVHPLPLARVRAFADSVDRCVVVEEGDPCLVEALRAAGIQVEGKAEPFRFGELNVDRVRRILAGDARPEPAPPRGKPPELCPACPYHPVYGTLQKLDCIVAGDIGCYSLGVLPPYQAMDTLVDMGAALGVGLGLRHALPEAEARRVVSVIGDSTFVHSGLTGVAEMVYNPPPTGHVVLVLDNGTTAMTGQQEHPGTGRTLEHEPTGRLSIEGVARAMGVANVDVVDPVADPAGFEALLRRRLGETALSLIVARRPCILAAPEIRKWEKAAEAKRAASACAAACLGCAPDPLSPSGGEGEGEGAAQ</sequence>
<gene>
    <name evidence="17" type="primary">iorA-1</name>
    <name evidence="17" type="ORF">AMPC_26320</name>
</gene>
<evidence type="ECO:0000256" key="1">
    <source>
        <dbReference type="ARBA" id="ARBA00002995"/>
    </source>
</evidence>
<accession>A0ABM7XCF0</accession>
<dbReference type="EC" id="1.2.7.8" evidence="3 14"/>
<evidence type="ECO:0000256" key="6">
    <source>
        <dbReference type="ARBA" id="ARBA00022485"/>
    </source>
</evidence>
<evidence type="ECO:0000256" key="9">
    <source>
        <dbReference type="ARBA" id="ARBA00023002"/>
    </source>
</evidence>
<dbReference type="SUPFAM" id="SSF52518">
    <property type="entry name" value="Thiamin diphosphate-binding fold (THDP-binding)"/>
    <property type="match status" value="2"/>
</dbReference>
<dbReference type="RefSeq" id="WP_248341798.1">
    <property type="nucleotide sequence ID" value="NZ_AP025592.1"/>
</dbReference>
<evidence type="ECO:0000256" key="14">
    <source>
        <dbReference type="PIRNR" id="PIRNR006439"/>
    </source>
</evidence>